<dbReference type="SUPFAM" id="SSF52799">
    <property type="entry name" value="(Phosphotyrosine protein) phosphatases II"/>
    <property type="match status" value="1"/>
</dbReference>
<evidence type="ECO:0000313" key="2">
    <source>
        <dbReference type="EMBL" id="CBL27809.1"/>
    </source>
</evidence>
<dbReference type="EMBL" id="FP929056">
    <property type="protein sequence ID" value="CBL27809.1"/>
    <property type="molecule type" value="Genomic_DNA"/>
</dbReference>
<dbReference type="InterPro" id="IPR016130">
    <property type="entry name" value="Tyr_Pase_AS"/>
</dbReference>
<dbReference type="AlphaFoldDB" id="A0AB94IVP2"/>
<reference evidence="2 3" key="2">
    <citation type="submission" date="2010-03" db="EMBL/GenBank/DDBJ databases">
        <authorList>
            <person name="Pajon A."/>
        </authorList>
    </citation>
    <scope>NUCLEOTIDE SEQUENCE [LARGE SCALE GENOMIC DNA]</scope>
    <source>
        <strain evidence="2 3">SGP1</strain>
    </source>
</reference>
<feature type="chain" id="PRO_5044494946" description="Protein-tyrosine-phosphatase" evidence="1">
    <location>
        <begin position="21"/>
        <end position="339"/>
    </location>
</feature>
<name>A0AB94IVP2_9BACT</name>
<accession>A0AB94IVP2</accession>
<evidence type="ECO:0000256" key="1">
    <source>
        <dbReference type="SAM" id="SignalP"/>
    </source>
</evidence>
<dbReference type="Pfam" id="PF14566">
    <property type="entry name" value="PTPlike_phytase"/>
    <property type="match status" value="1"/>
</dbReference>
<protein>
    <recommendedName>
        <fullName evidence="4">Protein-tyrosine-phosphatase</fullName>
    </recommendedName>
</protein>
<proteinExistence type="predicted"/>
<organism evidence="2 3">
    <name type="scientific">Fretibacterium fastidiosum</name>
    <dbReference type="NCBI Taxonomy" id="651822"/>
    <lineage>
        <taxon>Bacteria</taxon>
        <taxon>Thermotogati</taxon>
        <taxon>Synergistota</taxon>
        <taxon>Synergistia</taxon>
        <taxon>Synergistales</taxon>
        <taxon>Aminobacteriaceae</taxon>
        <taxon>Fretibacterium</taxon>
    </lineage>
</organism>
<dbReference type="Gene3D" id="3.90.190.10">
    <property type="entry name" value="Protein tyrosine phosphatase superfamily"/>
    <property type="match status" value="1"/>
</dbReference>
<evidence type="ECO:0000313" key="3">
    <source>
        <dbReference type="Proteomes" id="UP000008957"/>
    </source>
</evidence>
<dbReference type="CDD" id="cd14495">
    <property type="entry name" value="PTPLP-like"/>
    <property type="match status" value="1"/>
</dbReference>
<keyword evidence="1" id="KW-0732">Signal</keyword>
<dbReference type="Proteomes" id="UP000008957">
    <property type="component" value="Chromosome"/>
</dbReference>
<feature type="signal peptide" evidence="1">
    <location>
        <begin position="1"/>
        <end position="20"/>
    </location>
</feature>
<dbReference type="InterPro" id="IPR029021">
    <property type="entry name" value="Prot-tyrosine_phosphatase-like"/>
</dbReference>
<dbReference type="SMART" id="SM01301">
    <property type="entry name" value="PTPlike_phytase"/>
    <property type="match status" value="1"/>
</dbReference>
<evidence type="ECO:0008006" key="4">
    <source>
        <dbReference type="Google" id="ProtNLM"/>
    </source>
</evidence>
<dbReference type="KEGG" id="sbr:SY1_03020"/>
<dbReference type="RefSeq" id="WP_015555956.1">
    <property type="nucleotide sequence ID" value="NC_021038.1"/>
</dbReference>
<gene>
    <name evidence="2" type="ORF">SY1_03020</name>
</gene>
<reference evidence="3" key="1">
    <citation type="submission" date="2010-03" db="EMBL/GenBank/DDBJ databases">
        <title>The genome sequence of Synergistetes sp. SGP1.</title>
        <authorList>
            <consortium name="metaHIT consortium -- http://www.metahit.eu/"/>
            <person name="Pajon A."/>
            <person name="Turner K."/>
            <person name="Parkhill J."/>
            <person name="Wade W."/>
            <person name="Vartoukian S."/>
        </authorList>
    </citation>
    <scope>NUCLEOTIDE SEQUENCE [LARGE SCALE GENOMIC DNA]</scope>
    <source>
        <strain evidence="3">SGP1</strain>
    </source>
</reference>
<keyword evidence="3" id="KW-1185">Reference proteome</keyword>
<sequence length="339" mass="39186">MLRRSSIAWKLAFAVLLSFAIAPQMEGAEPKPEWKVDFVNEDLAADFKYMNWRMSIDPFPEEKLSKLKELGCSTDVSRAGMDTLRTAGGADFTEKQFDWILSTLKEKVGVTPDKLTVMDLRGETHGLIDGNVFMYWIPNNYVNEGTPTEKVLEIEAGLLDELKKQDTVKMYQTKDWGADHESPMLEYKKPVIRSEEDLVKSKGAKYVRFADTNHFRPDDHEVDLFVAFMANLPADEWLFMHCYAGEGRTTNFMVMTDIYKNYKVASFDDIAARQGLIGPVDVRTEVATTGKKHYKMKASIERRIFLQQFYNYAKDTDFKGKTWTEWCRERDLTLQYFPD</sequence>
<dbReference type="PROSITE" id="PS00383">
    <property type="entry name" value="TYR_PHOSPHATASE_1"/>
    <property type="match status" value="1"/>
</dbReference>
<dbReference type="Gene3D" id="3.30.70.1690">
    <property type="match status" value="1"/>
</dbReference>